<organism evidence="1">
    <name type="scientific">uncultured Caudovirales phage</name>
    <dbReference type="NCBI Taxonomy" id="2100421"/>
    <lineage>
        <taxon>Viruses</taxon>
        <taxon>Duplodnaviria</taxon>
        <taxon>Heunggongvirae</taxon>
        <taxon>Uroviricota</taxon>
        <taxon>Caudoviricetes</taxon>
        <taxon>Peduoviridae</taxon>
        <taxon>Maltschvirus</taxon>
        <taxon>Maltschvirus maltsch</taxon>
    </lineage>
</organism>
<protein>
    <submittedName>
        <fullName evidence="1">Uncharacterized protein</fullName>
    </submittedName>
</protein>
<reference evidence="1" key="1">
    <citation type="submission" date="2020-05" db="EMBL/GenBank/DDBJ databases">
        <authorList>
            <person name="Chiriac C."/>
            <person name="Salcher M."/>
            <person name="Ghai R."/>
            <person name="Kavagutti S V."/>
        </authorList>
    </citation>
    <scope>NUCLEOTIDE SEQUENCE</scope>
</reference>
<dbReference type="EMBL" id="LR798313">
    <property type="protein sequence ID" value="CAB5222738.1"/>
    <property type="molecule type" value="Genomic_DNA"/>
</dbReference>
<name>A0A6J7X0V1_9CAUD</name>
<evidence type="ECO:0000313" key="1">
    <source>
        <dbReference type="EMBL" id="CAB5222738.1"/>
    </source>
</evidence>
<accession>A0A6J7X0V1</accession>
<gene>
    <name evidence="1" type="ORF">UFOVP374_29</name>
</gene>
<sequence>MADVKISALPAATTPLAGTEVLPIVQSGVTVNVAVSNLTAGRAVALGATTISSTLGVTGAATLSSITMSGGINSARGNITQHATTMDFFAVTSPDNLDGTGAAVTITSCVNAPQAGATRKFYPLAATVCTNGATFDIVGNANLTAAAGDCWIIEAKTVSTYRVSVVKEDGTAVVAGGSVLPQGRLTLTTAVPVTTSDVTAATTLYYTPYQGDKVPIYDGTSFTATTFTELSQATTDSTKSPAAVAASKVYDIFVWNDSGTIRCTRGPAWTNDTTRGYTLTLTNGIFLNTSLITNGPAALRGTFVGTVYSNASSQLNDSAAKRHVWNAYNRVTKSMACATETANSWSYATATIRQANANTANQLDYVCGAAEDCVTARADSSYANDSAGEFTGIGIGVDSTTAFVTNSLMAFAQIAAANTTVTQQASWNGVPGVGRHFITWLERGSGAGTNTWYGDRGLAYVQSGINGTVRA</sequence>
<proteinExistence type="predicted"/>